<dbReference type="PRINTS" id="PR00465">
    <property type="entry name" value="EP450IV"/>
</dbReference>
<dbReference type="GO" id="GO:0004497">
    <property type="term" value="F:monooxygenase activity"/>
    <property type="evidence" value="ECO:0007669"/>
    <property type="project" value="InterPro"/>
</dbReference>
<dbReference type="EMBL" id="JARKIF010000043">
    <property type="protein sequence ID" value="KAJ7608774.1"/>
    <property type="molecule type" value="Genomic_DNA"/>
</dbReference>
<keyword evidence="3 6" id="KW-0479">Metal-binding</keyword>
<evidence type="ECO:0000256" key="4">
    <source>
        <dbReference type="ARBA" id="ARBA00023002"/>
    </source>
</evidence>
<dbReference type="Proteomes" id="UP001221142">
    <property type="component" value="Unassembled WGS sequence"/>
</dbReference>
<evidence type="ECO:0000256" key="6">
    <source>
        <dbReference type="PIRSR" id="PIRSR602403-1"/>
    </source>
</evidence>
<dbReference type="PANTHER" id="PTHR46206">
    <property type="entry name" value="CYTOCHROME P450"/>
    <property type="match status" value="1"/>
</dbReference>
<dbReference type="GO" id="GO:0005506">
    <property type="term" value="F:iron ion binding"/>
    <property type="evidence" value="ECO:0007669"/>
    <property type="project" value="InterPro"/>
</dbReference>
<evidence type="ECO:0000256" key="1">
    <source>
        <dbReference type="ARBA" id="ARBA00001971"/>
    </source>
</evidence>
<dbReference type="InterPro" id="IPR002403">
    <property type="entry name" value="Cyt_P450_E_grp-IV"/>
</dbReference>
<dbReference type="InterPro" id="IPR036396">
    <property type="entry name" value="Cyt_P450_sf"/>
</dbReference>
<keyword evidence="7" id="KW-0812">Transmembrane</keyword>
<evidence type="ECO:0000313" key="9">
    <source>
        <dbReference type="Proteomes" id="UP001221142"/>
    </source>
</evidence>
<dbReference type="GO" id="GO:0016705">
    <property type="term" value="F:oxidoreductase activity, acting on paired donors, with incorporation or reduction of molecular oxygen"/>
    <property type="evidence" value="ECO:0007669"/>
    <property type="project" value="InterPro"/>
</dbReference>
<evidence type="ECO:0000313" key="8">
    <source>
        <dbReference type="EMBL" id="KAJ7608774.1"/>
    </source>
</evidence>
<dbReference type="Gene3D" id="1.10.630.10">
    <property type="entry name" value="Cytochrome P450"/>
    <property type="match status" value="1"/>
</dbReference>
<keyword evidence="4" id="KW-0560">Oxidoreductase</keyword>
<keyword evidence="9" id="KW-1185">Reference proteome</keyword>
<sequence length="490" mass="55300">MDHIRYLGAATLIGVVFVSLAKMRRSKLPDNHPPIIHIPESEIYNNPREAAYENALLEHGPIIAVRRKGILEFIVREHLIQEIFTADQTFSFEHAQAKILNLRPYVSAFWSFFKEIDDLVQSGINPRLGEIFEKSICPVFVRTAETAVQNKKIDMFEHAHTSIAEAMVVLILGEDFVNERNIQVVADVATDIAALTGIYSNSSTLARHFPKLWSVFIWIKVTSTTVLSFFRIIGPQIWRLLRSRRWNKGEENPNTVLEYLAYRHASKADGKLAFPAFLWIMSLLLGIIFASNSNQSASVVVWVIFELALRPEYLQVLREEIPADPLTHQLDASNIGDAIQRAVWLDSFIREVMRTKGDTLSTCRLTTTDAKVAGYVIPKGHLVFPLATLVHMNPIHHPEPTVFRPERWHGENARPAVMSSASYIPFGIGRWACPGRVLAVSEIKMIVWSLIVKSTPRLEGNKYRVVDPLNITAVPPEGDLVLEPYGTLSL</sequence>
<evidence type="ECO:0000256" key="5">
    <source>
        <dbReference type="ARBA" id="ARBA00023004"/>
    </source>
</evidence>
<dbReference type="SUPFAM" id="SSF48264">
    <property type="entry name" value="Cytochrome P450"/>
    <property type="match status" value="1"/>
</dbReference>
<dbReference type="GO" id="GO:0020037">
    <property type="term" value="F:heme binding"/>
    <property type="evidence" value="ECO:0007669"/>
    <property type="project" value="InterPro"/>
</dbReference>
<reference evidence="8" key="1">
    <citation type="submission" date="2023-03" db="EMBL/GenBank/DDBJ databases">
        <title>Massive genome expansion in bonnet fungi (Mycena s.s.) driven by repeated elements and novel gene families across ecological guilds.</title>
        <authorList>
            <consortium name="Lawrence Berkeley National Laboratory"/>
            <person name="Harder C.B."/>
            <person name="Miyauchi S."/>
            <person name="Viragh M."/>
            <person name="Kuo A."/>
            <person name="Thoen E."/>
            <person name="Andreopoulos B."/>
            <person name="Lu D."/>
            <person name="Skrede I."/>
            <person name="Drula E."/>
            <person name="Henrissat B."/>
            <person name="Morin E."/>
            <person name="Kohler A."/>
            <person name="Barry K."/>
            <person name="LaButti K."/>
            <person name="Morin E."/>
            <person name="Salamov A."/>
            <person name="Lipzen A."/>
            <person name="Mereny Z."/>
            <person name="Hegedus B."/>
            <person name="Baldrian P."/>
            <person name="Stursova M."/>
            <person name="Weitz H."/>
            <person name="Taylor A."/>
            <person name="Grigoriev I.V."/>
            <person name="Nagy L.G."/>
            <person name="Martin F."/>
            <person name="Kauserud H."/>
        </authorList>
    </citation>
    <scope>NUCLEOTIDE SEQUENCE</scope>
    <source>
        <strain evidence="8">9284</strain>
    </source>
</reference>
<feature type="transmembrane region" description="Helical" evidence="7">
    <location>
        <begin position="272"/>
        <end position="290"/>
    </location>
</feature>
<gene>
    <name evidence="8" type="ORF">FB45DRAFT_1039442</name>
</gene>
<dbReference type="PANTHER" id="PTHR46206:SF7">
    <property type="entry name" value="P450, PUTATIVE (EUROFUNG)-RELATED"/>
    <property type="match status" value="1"/>
</dbReference>
<comment type="similarity">
    <text evidence="2">Belongs to the cytochrome P450 family.</text>
</comment>
<proteinExistence type="inferred from homology"/>
<keyword evidence="5 6" id="KW-0408">Iron</keyword>
<accession>A0AAD7B3F8</accession>
<evidence type="ECO:0000256" key="7">
    <source>
        <dbReference type="SAM" id="Phobius"/>
    </source>
</evidence>
<name>A0AAD7B3F8_9AGAR</name>
<keyword evidence="7" id="KW-0472">Membrane</keyword>
<comment type="caution">
    <text evidence="8">The sequence shown here is derived from an EMBL/GenBank/DDBJ whole genome shotgun (WGS) entry which is preliminary data.</text>
</comment>
<feature type="binding site" description="axial binding residue" evidence="6">
    <location>
        <position position="433"/>
    </location>
    <ligand>
        <name>heme</name>
        <dbReference type="ChEBI" id="CHEBI:30413"/>
    </ligand>
    <ligandPart>
        <name>Fe</name>
        <dbReference type="ChEBI" id="CHEBI:18248"/>
    </ligandPart>
</feature>
<keyword evidence="7" id="KW-1133">Transmembrane helix</keyword>
<dbReference type="InterPro" id="IPR001128">
    <property type="entry name" value="Cyt_P450"/>
</dbReference>
<protein>
    <submittedName>
        <fullName evidence="8">Cytochrome P450</fullName>
    </submittedName>
</protein>
<evidence type="ECO:0000256" key="3">
    <source>
        <dbReference type="ARBA" id="ARBA00022723"/>
    </source>
</evidence>
<comment type="cofactor">
    <cofactor evidence="1 6">
        <name>heme</name>
        <dbReference type="ChEBI" id="CHEBI:30413"/>
    </cofactor>
</comment>
<evidence type="ECO:0000256" key="2">
    <source>
        <dbReference type="ARBA" id="ARBA00010617"/>
    </source>
</evidence>
<dbReference type="Pfam" id="PF00067">
    <property type="entry name" value="p450"/>
    <property type="match status" value="1"/>
</dbReference>
<organism evidence="8 9">
    <name type="scientific">Roridomyces roridus</name>
    <dbReference type="NCBI Taxonomy" id="1738132"/>
    <lineage>
        <taxon>Eukaryota</taxon>
        <taxon>Fungi</taxon>
        <taxon>Dikarya</taxon>
        <taxon>Basidiomycota</taxon>
        <taxon>Agaricomycotina</taxon>
        <taxon>Agaricomycetes</taxon>
        <taxon>Agaricomycetidae</taxon>
        <taxon>Agaricales</taxon>
        <taxon>Marasmiineae</taxon>
        <taxon>Mycenaceae</taxon>
        <taxon>Roridomyces</taxon>
    </lineage>
</organism>
<dbReference type="AlphaFoldDB" id="A0AAD7B3F8"/>
<feature type="transmembrane region" description="Helical" evidence="7">
    <location>
        <begin position="212"/>
        <end position="234"/>
    </location>
</feature>
<keyword evidence="6" id="KW-0349">Heme</keyword>